<name>A0A1I5GJS2_9FIRM</name>
<dbReference type="PROSITE" id="PS50943">
    <property type="entry name" value="HTH_CROC1"/>
    <property type="match status" value="1"/>
</dbReference>
<dbReference type="OrthoDB" id="9812239at2"/>
<dbReference type="STRING" id="1527.SAMN04489757_12023"/>
<gene>
    <name evidence="2" type="ORF">SAMN04489757_12023</name>
</gene>
<reference evidence="2 3" key="1">
    <citation type="submission" date="2016-10" db="EMBL/GenBank/DDBJ databases">
        <authorList>
            <person name="de Groot N.N."/>
        </authorList>
    </citation>
    <scope>NUCLEOTIDE SEQUENCE [LARGE SCALE GENOMIC DNA]</scope>
    <source>
        <strain evidence="2 3">DSM 1283</strain>
    </source>
</reference>
<dbReference type="RefSeq" id="WP_091687121.1">
    <property type="nucleotide sequence ID" value="NZ_BAABFM010000028.1"/>
</dbReference>
<dbReference type="SUPFAM" id="SSF47413">
    <property type="entry name" value="lambda repressor-like DNA-binding domains"/>
    <property type="match status" value="1"/>
</dbReference>
<dbReference type="Proteomes" id="UP000198806">
    <property type="component" value="Unassembled WGS sequence"/>
</dbReference>
<accession>A0A1I5GJS2</accession>
<evidence type="ECO:0000313" key="2">
    <source>
        <dbReference type="EMBL" id="SFO36248.1"/>
    </source>
</evidence>
<dbReference type="Gene3D" id="1.10.260.40">
    <property type="entry name" value="lambda repressor-like DNA-binding domains"/>
    <property type="match status" value="1"/>
</dbReference>
<keyword evidence="3" id="KW-1185">Reference proteome</keyword>
<dbReference type="GO" id="GO:0003677">
    <property type="term" value="F:DNA binding"/>
    <property type="evidence" value="ECO:0007669"/>
    <property type="project" value="InterPro"/>
</dbReference>
<dbReference type="EMBL" id="FOWD01000020">
    <property type="protein sequence ID" value="SFO36248.1"/>
    <property type="molecule type" value="Genomic_DNA"/>
</dbReference>
<protein>
    <submittedName>
        <fullName evidence="2">Helix-turn-helix domain-containing protein</fullName>
    </submittedName>
</protein>
<dbReference type="InterPro" id="IPR001387">
    <property type="entry name" value="Cro/C1-type_HTH"/>
</dbReference>
<dbReference type="AlphaFoldDB" id="A0A1I5GJS2"/>
<proteinExistence type="predicted"/>
<evidence type="ECO:0000313" key="3">
    <source>
        <dbReference type="Proteomes" id="UP000198806"/>
    </source>
</evidence>
<sequence>MEHIGKRLSYVRKNIFKLNQKDFSNLIGVSQGALSDIENGNRGLSMEALIYLCKYSKGDNSFSFSWLLLGEGEPLNLEVPLLTDDEQELLNSYRLLDNRGRHIIHATIYQELDRNKLSNN</sequence>
<dbReference type="Pfam" id="PF01381">
    <property type="entry name" value="HTH_3"/>
    <property type="match status" value="1"/>
</dbReference>
<dbReference type="CDD" id="cd00093">
    <property type="entry name" value="HTH_XRE"/>
    <property type="match status" value="1"/>
</dbReference>
<feature type="domain" description="HTH cro/C1-type" evidence="1">
    <location>
        <begin position="17"/>
        <end position="55"/>
    </location>
</feature>
<dbReference type="InterPro" id="IPR010982">
    <property type="entry name" value="Lambda_DNA-bd_dom_sf"/>
</dbReference>
<dbReference type="SMART" id="SM00530">
    <property type="entry name" value="HTH_XRE"/>
    <property type="match status" value="1"/>
</dbReference>
<organism evidence="2 3">
    <name type="scientific">Anaerocolumna aminovalerica</name>
    <dbReference type="NCBI Taxonomy" id="1527"/>
    <lineage>
        <taxon>Bacteria</taxon>
        <taxon>Bacillati</taxon>
        <taxon>Bacillota</taxon>
        <taxon>Clostridia</taxon>
        <taxon>Lachnospirales</taxon>
        <taxon>Lachnospiraceae</taxon>
        <taxon>Anaerocolumna</taxon>
    </lineage>
</organism>
<evidence type="ECO:0000259" key="1">
    <source>
        <dbReference type="PROSITE" id="PS50943"/>
    </source>
</evidence>